<dbReference type="Pfam" id="PF13411">
    <property type="entry name" value="MerR_1"/>
    <property type="match status" value="1"/>
</dbReference>
<dbReference type="Gene3D" id="1.10.1660.10">
    <property type="match status" value="1"/>
</dbReference>
<dbReference type="PANTHER" id="PTHR30204:SF92">
    <property type="entry name" value="HTH-TYPE TRANSCRIPTIONAL REGULATOR ZNTR"/>
    <property type="match status" value="1"/>
</dbReference>
<dbReference type="CDD" id="cd04787">
    <property type="entry name" value="HTH_HMRTR_unk"/>
    <property type="match status" value="1"/>
</dbReference>
<proteinExistence type="predicted"/>
<protein>
    <submittedName>
        <fullName evidence="3">MerR family transcriptional regulator</fullName>
    </submittedName>
</protein>
<organism evidence="3 4">
    <name type="scientific">Paraglaciecola mesophila</name>
    <dbReference type="NCBI Taxonomy" id="197222"/>
    <lineage>
        <taxon>Bacteria</taxon>
        <taxon>Pseudomonadati</taxon>
        <taxon>Pseudomonadota</taxon>
        <taxon>Gammaproteobacteria</taxon>
        <taxon>Alteromonadales</taxon>
        <taxon>Alteromonadaceae</taxon>
        <taxon>Paraglaciecola</taxon>
    </lineage>
</organism>
<dbReference type="EMBL" id="JBBMQS010000004">
    <property type="protein sequence ID" value="MEM5497407.1"/>
    <property type="molecule type" value="Genomic_DNA"/>
</dbReference>
<dbReference type="SUPFAM" id="SSF46955">
    <property type="entry name" value="Putative DNA-binding domain"/>
    <property type="match status" value="1"/>
</dbReference>
<evidence type="ECO:0000259" key="2">
    <source>
        <dbReference type="PROSITE" id="PS50937"/>
    </source>
</evidence>
<keyword evidence="1" id="KW-0238">DNA-binding</keyword>
<reference evidence="3 4" key="1">
    <citation type="submission" date="2024-03" db="EMBL/GenBank/DDBJ databases">
        <title>Community enrichment and isolation of bacterial strains for fucoidan degradation.</title>
        <authorList>
            <person name="Sichert A."/>
        </authorList>
    </citation>
    <scope>NUCLEOTIDE SEQUENCE [LARGE SCALE GENOMIC DNA]</scope>
    <source>
        <strain evidence="3 4">AS12</strain>
    </source>
</reference>
<sequence>MLVKQLADFVGVTTDTVRYYTRVKLLTPAISDMNGYHLYSADDLRRLRFILSARQLGFSVKDIHSIISESEQGNCPCPLTRKLISQRLEETEVLFKETLALRNRMQSALVQWDKSPDGANAEQVCSLIESFVDPITMEAKNEQ</sequence>
<keyword evidence="4" id="KW-1185">Reference proteome</keyword>
<dbReference type="InterPro" id="IPR009061">
    <property type="entry name" value="DNA-bd_dom_put_sf"/>
</dbReference>
<comment type="caution">
    <text evidence="3">The sequence shown here is derived from an EMBL/GenBank/DDBJ whole genome shotgun (WGS) entry which is preliminary data.</text>
</comment>
<evidence type="ECO:0000313" key="3">
    <source>
        <dbReference type="EMBL" id="MEM5497407.1"/>
    </source>
</evidence>
<evidence type="ECO:0000313" key="4">
    <source>
        <dbReference type="Proteomes" id="UP001461163"/>
    </source>
</evidence>
<evidence type="ECO:0000256" key="1">
    <source>
        <dbReference type="ARBA" id="ARBA00023125"/>
    </source>
</evidence>
<accession>A0ABU9SU54</accession>
<dbReference type="InterPro" id="IPR047057">
    <property type="entry name" value="MerR_fam"/>
</dbReference>
<name>A0ABU9SU54_9ALTE</name>
<dbReference type="RefSeq" id="WP_006993907.1">
    <property type="nucleotide sequence ID" value="NZ_JBBMQS010000004.1"/>
</dbReference>
<dbReference type="SMART" id="SM00422">
    <property type="entry name" value="HTH_MERR"/>
    <property type="match status" value="1"/>
</dbReference>
<dbReference type="InterPro" id="IPR000551">
    <property type="entry name" value="MerR-type_HTH_dom"/>
</dbReference>
<dbReference type="PROSITE" id="PS50937">
    <property type="entry name" value="HTH_MERR_2"/>
    <property type="match status" value="1"/>
</dbReference>
<dbReference type="Proteomes" id="UP001461163">
    <property type="component" value="Unassembled WGS sequence"/>
</dbReference>
<feature type="domain" description="HTH merR-type" evidence="2">
    <location>
        <begin position="1"/>
        <end position="69"/>
    </location>
</feature>
<gene>
    <name evidence="3" type="ORF">WNY77_08395</name>
</gene>
<dbReference type="PRINTS" id="PR00040">
    <property type="entry name" value="HTHMERR"/>
</dbReference>
<dbReference type="PANTHER" id="PTHR30204">
    <property type="entry name" value="REDOX-CYCLING DRUG-SENSING TRANSCRIPTIONAL ACTIVATOR SOXR"/>
    <property type="match status" value="1"/>
</dbReference>